<dbReference type="GeneID" id="41959023"/>
<name>A0A6P8BBV7_PYRGI</name>
<organism evidence="1 2">
    <name type="scientific">Pyricularia grisea</name>
    <name type="common">Crabgrass-specific blast fungus</name>
    <name type="synonym">Magnaporthe grisea</name>
    <dbReference type="NCBI Taxonomy" id="148305"/>
    <lineage>
        <taxon>Eukaryota</taxon>
        <taxon>Fungi</taxon>
        <taxon>Dikarya</taxon>
        <taxon>Ascomycota</taxon>
        <taxon>Pezizomycotina</taxon>
        <taxon>Sordariomycetes</taxon>
        <taxon>Sordariomycetidae</taxon>
        <taxon>Magnaporthales</taxon>
        <taxon>Pyriculariaceae</taxon>
        <taxon>Pyricularia</taxon>
    </lineage>
</organism>
<dbReference type="RefSeq" id="XP_030984641.1">
    <property type="nucleotide sequence ID" value="XM_031124114.1"/>
</dbReference>
<reference evidence="2" key="2">
    <citation type="submission" date="2019-10" db="EMBL/GenBank/DDBJ databases">
        <authorList>
            <consortium name="NCBI Genome Project"/>
        </authorList>
    </citation>
    <scope>NUCLEOTIDE SEQUENCE</scope>
    <source>
        <strain evidence="2">NI907</strain>
    </source>
</reference>
<evidence type="ECO:0000313" key="2">
    <source>
        <dbReference type="RefSeq" id="XP_030984641.1"/>
    </source>
</evidence>
<proteinExistence type="predicted"/>
<reference evidence="2" key="3">
    <citation type="submission" date="2025-08" db="UniProtKB">
        <authorList>
            <consortium name="RefSeq"/>
        </authorList>
    </citation>
    <scope>IDENTIFICATION</scope>
    <source>
        <strain evidence="2">NI907</strain>
    </source>
</reference>
<accession>A0A6P8BBV7</accession>
<dbReference type="Proteomes" id="UP000515153">
    <property type="component" value="Unplaced"/>
</dbReference>
<keyword evidence="1" id="KW-1185">Reference proteome</keyword>
<gene>
    <name evidence="2" type="ORF">PgNI_04062</name>
</gene>
<protein>
    <submittedName>
        <fullName evidence="2">Uncharacterized protein</fullName>
    </submittedName>
</protein>
<dbReference type="KEGG" id="pgri:PgNI_04062"/>
<dbReference type="AlphaFoldDB" id="A0A6P8BBV7"/>
<sequence>MERPQTKGLKLRPPKVRFHAAPESLNGVSMGRERSRLWLEVRSYCVYCVYCPPIVPCPLFNLFQYASTTPSVLKYDMVGF</sequence>
<reference evidence="2" key="1">
    <citation type="journal article" date="2019" name="Mol. Biol. Evol.">
        <title>Blast fungal genomes show frequent chromosomal changes, gene gains and losses, and effector gene turnover.</title>
        <authorList>
            <person name="Gomez Luciano L.B."/>
            <person name="Jason Tsai I."/>
            <person name="Chuma I."/>
            <person name="Tosa Y."/>
            <person name="Chen Y.H."/>
            <person name="Li J.Y."/>
            <person name="Li M.Y."/>
            <person name="Jade Lu M.Y."/>
            <person name="Nakayashiki H."/>
            <person name="Li W.H."/>
        </authorList>
    </citation>
    <scope>NUCLEOTIDE SEQUENCE</scope>
    <source>
        <strain evidence="2">NI907</strain>
    </source>
</reference>
<evidence type="ECO:0000313" key="1">
    <source>
        <dbReference type="Proteomes" id="UP000515153"/>
    </source>
</evidence>